<feature type="transmembrane region" description="Helical" evidence="13">
    <location>
        <begin position="430"/>
        <end position="452"/>
    </location>
</feature>
<dbReference type="GO" id="GO:0015276">
    <property type="term" value="F:ligand-gated monoatomic ion channel activity"/>
    <property type="evidence" value="ECO:0007669"/>
    <property type="project" value="InterPro"/>
</dbReference>
<feature type="domain" description="Ionotropic glutamate receptor L-glutamate and glycine-binding" evidence="16">
    <location>
        <begin position="72"/>
        <end position="134"/>
    </location>
</feature>
<feature type="compositionally biased region" description="Basic and acidic residues" evidence="12">
    <location>
        <begin position="518"/>
        <end position="532"/>
    </location>
</feature>
<comment type="similarity">
    <text evidence="2">Belongs to the glutamate-gated ion channel (TC 1.A.10.1) family.</text>
</comment>
<keyword evidence="6" id="KW-0406">Ion transport</keyword>
<dbReference type="SUPFAM" id="SSF53850">
    <property type="entry name" value="Periplasmic binding protein-like II"/>
    <property type="match status" value="1"/>
</dbReference>
<evidence type="ECO:0000256" key="11">
    <source>
        <dbReference type="ARBA" id="ARBA00023303"/>
    </source>
</evidence>
<dbReference type="SMART" id="SM00079">
    <property type="entry name" value="PBPe"/>
    <property type="match status" value="1"/>
</dbReference>
<keyword evidence="14" id="KW-0732">Signal</keyword>
<evidence type="ECO:0000256" key="1">
    <source>
        <dbReference type="ARBA" id="ARBA00004141"/>
    </source>
</evidence>
<sequence length="532" mass="61093">MFLLATLLLVPLLINAQIQDERRGITRVGVDAPAQNRDFAAPRVGNRLRVAVLTSAYQPFSRIKSSCEGVDPFTGSEECQANNRFEGFCIDLLDSIRNELPGRFNYEIVPSFDDVYGTRMANGSYNGIIGSLQRREVDLACTPLVANEERQRILDFSQPLMQTSIGILMRQRSDDSCFSFLLRPFTCWTWMFILLRRSPQGHQRQFEHRDNGRESEIGSDAGGHMELNPKVDLVKNIRRLLKYLIWTFALLFLVFYFANMIAYLVARRAQDSAIRDIDDLLSQPNLRFGMVRNGNTHQFLQQSTNPTHQQLFQRLESQSPSGFVANYSEGVQRIRDSDENFAFLLETSAMDYARRQDCSFFRTGINLNSIFNYAIAMPLGSPWKNTINGALQTLQSRGELETLRNRWWMEAGEACNEEERFALGWSDLCGLFLLLPLIFLFGLLYFLAQHFLRNRRGHQGRRPYGGLGRQDLGRHGETSKERLHNPDIVVRSQETVTTDRGHSNENFEHQRPTNGARIIDHPIHRSDERGQL</sequence>
<evidence type="ECO:0000256" key="6">
    <source>
        <dbReference type="ARBA" id="ARBA00023065"/>
    </source>
</evidence>
<dbReference type="CDD" id="cd13685">
    <property type="entry name" value="PBP2_iGluR_non_NMDA_like"/>
    <property type="match status" value="1"/>
</dbReference>
<feature type="region of interest" description="Disordered" evidence="12">
    <location>
        <begin position="459"/>
        <end position="532"/>
    </location>
</feature>
<feature type="compositionally biased region" description="Basic and acidic residues" evidence="12">
    <location>
        <begin position="497"/>
        <end position="511"/>
    </location>
</feature>
<evidence type="ECO:0000313" key="18">
    <source>
        <dbReference type="Proteomes" id="UP001201812"/>
    </source>
</evidence>
<feature type="domain" description="Ionotropic glutamate receptor C-terminal" evidence="15">
    <location>
        <begin position="49"/>
        <end position="410"/>
    </location>
</feature>
<dbReference type="AlphaFoldDB" id="A0AAD4R267"/>
<evidence type="ECO:0000256" key="7">
    <source>
        <dbReference type="ARBA" id="ARBA00023136"/>
    </source>
</evidence>
<dbReference type="GO" id="GO:0016020">
    <property type="term" value="C:membrane"/>
    <property type="evidence" value="ECO:0007669"/>
    <property type="project" value="UniProtKB-SubCell"/>
</dbReference>
<dbReference type="Proteomes" id="UP001201812">
    <property type="component" value="Unassembled WGS sequence"/>
</dbReference>
<protein>
    <submittedName>
        <fullName evidence="17">Ligated ion channel l-glutamate- and glycine-binding site domain-containing protein</fullName>
    </submittedName>
</protein>
<dbReference type="PANTHER" id="PTHR18966">
    <property type="entry name" value="IONOTROPIC GLUTAMATE RECEPTOR"/>
    <property type="match status" value="1"/>
</dbReference>
<keyword evidence="4 13" id="KW-0812">Transmembrane</keyword>
<keyword evidence="3" id="KW-0813">Transport</keyword>
<dbReference type="EMBL" id="JAKKPZ010000065">
    <property type="protein sequence ID" value="KAI1704605.1"/>
    <property type="molecule type" value="Genomic_DNA"/>
</dbReference>
<evidence type="ECO:0000256" key="8">
    <source>
        <dbReference type="ARBA" id="ARBA00023170"/>
    </source>
</evidence>
<gene>
    <name evidence="17" type="ORF">DdX_14101</name>
</gene>
<keyword evidence="8" id="KW-0675">Receptor</keyword>
<reference evidence="17" key="1">
    <citation type="submission" date="2022-01" db="EMBL/GenBank/DDBJ databases">
        <title>Genome Sequence Resource for Two Populations of Ditylenchus destructor, the Migratory Endoparasitic Phytonematode.</title>
        <authorList>
            <person name="Zhang H."/>
            <person name="Lin R."/>
            <person name="Xie B."/>
        </authorList>
    </citation>
    <scope>NUCLEOTIDE SEQUENCE</scope>
    <source>
        <strain evidence="17">BazhouSP</strain>
    </source>
</reference>
<evidence type="ECO:0000313" key="17">
    <source>
        <dbReference type="EMBL" id="KAI1704605.1"/>
    </source>
</evidence>
<feature type="compositionally biased region" description="Basic and acidic residues" evidence="12">
    <location>
        <begin position="471"/>
        <end position="485"/>
    </location>
</feature>
<keyword evidence="18" id="KW-1185">Reference proteome</keyword>
<dbReference type="SMART" id="SM00918">
    <property type="entry name" value="Lig_chan-Glu_bd"/>
    <property type="match status" value="1"/>
</dbReference>
<evidence type="ECO:0000256" key="14">
    <source>
        <dbReference type="SAM" id="SignalP"/>
    </source>
</evidence>
<evidence type="ECO:0000256" key="5">
    <source>
        <dbReference type="ARBA" id="ARBA00022989"/>
    </source>
</evidence>
<organism evidence="17 18">
    <name type="scientific">Ditylenchus destructor</name>
    <dbReference type="NCBI Taxonomy" id="166010"/>
    <lineage>
        <taxon>Eukaryota</taxon>
        <taxon>Metazoa</taxon>
        <taxon>Ecdysozoa</taxon>
        <taxon>Nematoda</taxon>
        <taxon>Chromadorea</taxon>
        <taxon>Rhabditida</taxon>
        <taxon>Tylenchina</taxon>
        <taxon>Tylenchomorpha</taxon>
        <taxon>Sphaerularioidea</taxon>
        <taxon>Anguinidae</taxon>
        <taxon>Anguininae</taxon>
        <taxon>Ditylenchus</taxon>
    </lineage>
</organism>
<keyword evidence="11" id="KW-0407">Ion channel</keyword>
<feature type="transmembrane region" description="Helical" evidence="13">
    <location>
        <begin position="243"/>
        <end position="266"/>
    </location>
</feature>
<evidence type="ECO:0000256" key="12">
    <source>
        <dbReference type="SAM" id="MobiDB-lite"/>
    </source>
</evidence>
<feature type="chain" id="PRO_5042292370" evidence="14">
    <location>
        <begin position="17"/>
        <end position="532"/>
    </location>
</feature>
<evidence type="ECO:0000259" key="15">
    <source>
        <dbReference type="SMART" id="SM00079"/>
    </source>
</evidence>
<keyword evidence="5 13" id="KW-1133">Transmembrane helix</keyword>
<proteinExistence type="inferred from homology"/>
<accession>A0AAD4R267</accession>
<comment type="caution">
    <text evidence="17">The sequence shown here is derived from an EMBL/GenBank/DDBJ whole genome shotgun (WGS) entry which is preliminary data.</text>
</comment>
<feature type="signal peptide" evidence="14">
    <location>
        <begin position="1"/>
        <end position="16"/>
    </location>
</feature>
<dbReference type="InterPro" id="IPR001320">
    <property type="entry name" value="Iontro_rcpt_C"/>
</dbReference>
<evidence type="ECO:0000256" key="9">
    <source>
        <dbReference type="ARBA" id="ARBA00023180"/>
    </source>
</evidence>
<evidence type="ECO:0000256" key="2">
    <source>
        <dbReference type="ARBA" id="ARBA00008685"/>
    </source>
</evidence>
<keyword evidence="9" id="KW-0325">Glycoprotein</keyword>
<keyword evidence="10" id="KW-1071">Ligand-gated ion channel</keyword>
<name>A0AAD4R267_9BILA</name>
<dbReference type="Pfam" id="PF10613">
    <property type="entry name" value="Lig_chan-Glu_bd"/>
    <property type="match status" value="1"/>
</dbReference>
<evidence type="ECO:0000259" key="16">
    <source>
        <dbReference type="SMART" id="SM00918"/>
    </source>
</evidence>
<keyword evidence="7 13" id="KW-0472">Membrane</keyword>
<dbReference type="Gene3D" id="3.40.190.10">
    <property type="entry name" value="Periplasmic binding protein-like II"/>
    <property type="match status" value="2"/>
</dbReference>
<evidence type="ECO:0000256" key="10">
    <source>
        <dbReference type="ARBA" id="ARBA00023286"/>
    </source>
</evidence>
<evidence type="ECO:0000256" key="3">
    <source>
        <dbReference type="ARBA" id="ARBA00022448"/>
    </source>
</evidence>
<dbReference type="InterPro" id="IPR015683">
    <property type="entry name" value="Ionotropic_Glu_rcpt"/>
</dbReference>
<evidence type="ECO:0000256" key="13">
    <source>
        <dbReference type="SAM" id="Phobius"/>
    </source>
</evidence>
<dbReference type="InterPro" id="IPR019594">
    <property type="entry name" value="Glu/Gly-bd"/>
</dbReference>
<comment type="subcellular location">
    <subcellularLocation>
        <location evidence="1">Membrane</location>
        <topology evidence="1">Multi-pass membrane protein</topology>
    </subcellularLocation>
</comment>
<evidence type="ECO:0000256" key="4">
    <source>
        <dbReference type="ARBA" id="ARBA00022692"/>
    </source>
</evidence>